<comment type="caution">
    <text evidence="3">The sequence shown here is derived from an EMBL/GenBank/DDBJ whole genome shotgun (WGS) entry which is preliminary data.</text>
</comment>
<gene>
    <name evidence="3" type="ORF">E6K76_07710</name>
</gene>
<dbReference type="PROSITE" id="PS50268">
    <property type="entry name" value="CADHERIN_2"/>
    <property type="match status" value="1"/>
</dbReference>
<dbReference type="InterPro" id="IPR002126">
    <property type="entry name" value="Cadherin-like_dom"/>
</dbReference>
<dbReference type="InterPro" id="IPR015919">
    <property type="entry name" value="Cadherin-like_sf"/>
</dbReference>
<evidence type="ECO:0000313" key="4">
    <source>
        <dbReference type="Proteomes" id="UP000316852"/>
    </source>
</evidence>
<dbReference type="GO" id="GO:0005509">
    <property type="term" value="F:calcium ion binding"/>
    <property type="evidence" value="ECO:0007669"/>
    <property type="project" value="InterPro"/>
</dbReference>
<reference evidence="3 4" key="1">
    <citation type="journal article" date="2019" name="Nat. Microbiol.">
        <title>Mediterranean grassland soil C-N compound turnover is dependent on rainfall and depth, and is mediated by genomically divergent microorganisms.</title>
        <authorList>
            <person name="Diamond S."/>
            <person name="Andeer P.F."/>
            <person name="Li Z."/>
            <person name="Crits-Christoph A."/>
            <person name="Burstein D."/>
            <person name="Anantharaman K."/>
            <person name="Lane K.R."/>
            <person name="Thomas B.C."/>
            <person name="Pan C."/>
            <person name="Northen T.R."/>
            <person name="Banfield J.F."/>
        </authorList>
    </citation>
    <scope>NUCLEOTIDE SEQUENCE [LARGE SCALE GENOMIC DNA]</scope>
    <source>
        <strain evidence="3">WS_6</strain>
    </source>
</reference>
<proteinExistence type="predicted"/>
<dbReference type="SUPFAM" id="SSF69318">
    <property type="entry name" value="Integrin alpha N-terminal domain"/>
    <property type="match status" value="1"/>
</dbReference>
<dbReference type="SUPFAM" id="SSF49313">
    <property type="entry name" value="Cadherin-like"/>
    <property type="match status" value="1"/>
</dbReference>
<feature type="non-terminal residue" evidence="3">
    <location>
        <position position="1"/>
    </location>
</feature>
<accession>A0A538T4B4</accession>
<dbReference type="EMBL" id="VBOW01000034">
    <property type="protein sequence ID" value="TMQ58478.1"/>
    <property type="molecule type" value="Genomic_DNA"/>
</dbReference>
<feature type="domain" description="Cadherin" evidence="2">
    <location>
        <begin position="15"/>
        <end position="104"/>
    </location>
</feature>
<keyword evidence="1" id="KW-0732">Signal</keyword>
<dbReference type="Gene3D" id="2.130.10.130">
    <property type="entry name" value="Integrin alpha, N-terminal"/>
    <property type="match status" value="1"/>
</dbReference>
<dbReference type="AlphaFoldDB" id="A0A538T4B4"/>
<dbReference type="PANTHER" id="PTHR46580">
    <property type="entry name" value="SENSOR KINASE-RELATED"/>
    <property type="match status" value="1"/>
</dbReference>
<dbReference type="GO" id="GO:0016020">
    <property type="term" value="C:membrane"/>
    <property type="evidence" value="ECO:0007669"/>
    <property type="project" value="InterPro"/>
</dbReference>
<dbReference type="GO" id="GO:0007156">
    <property type="term" value="P:homophilic cell adhesion via plasma membrane adhesion molecules"/>
    <property type="evidence" value="ECO:0007669"/>
    <property type="project" value="InterPro"/>
</dbReference>
<name>A0A538T4B4_UNCEI</name>
<dbReference type="InterPro" id="IPR028994">
    <property type="entry name" value="Integrin_alpha_N"/>
</dbReference>
<dbReference type="Pfam" id="PF17963">
    <property type="entry name" value="Big_9"/>
    <property type="match status" value="1"/>
</dbReference>
<evidence type="ECO:0000259" key="2">
    <source>
        <dbReference type="PROSITE" id="PS50268"/>
    </source>
</evidence>
<evidence type="ECO:0000313" key="3">
    <source>
        <dbReference type="EMBL" id="TMQ58478.1"/>
    </source>
</evidence>
<dbReference type="InterPro" id="IPR013517">
    <property type="entry name" value="FG-GAP"/>
</dbReference>
<evidence type="ECO:0000256" key="1">
    <source>
        <dbReference type="ARBA" id="ARBA00022729"/>
    </source>
</evidence>
<dbReference type="PANTHER" id="PTHR46580:SF2">
    <property type="entry name" value="MAM DOMAIN-CONTAINING PROTEIN"/>
    <property type="match status" value="1"/>
</dbReference>
<protein>
    <submittedName>
        <fullName evidence="3">VCBS repeat-containing protein</fullName>
    </submittedName>
</protein>
<dbReference type="Proteomes" id="UP000316852">
    <property type="component" value="Unassembled WGS sequence"/>
</dbReference>
<dbReference type="Pfam" id="PF13517">
    <property type="entry name" value="FG-GAP_3"/>
    <property type="match status" value="2"/>
</dbReference>
<organism evidence="3 4">
    <name type="scientific">Eiseniibacteriota bacterium</name>
    <dbReference type="NCBI Taxonomy" id="2212470"/>
    <lineage>
        <taxon>Bacteria</taxon>
        <taxon>Candidatus Eiseniibacteriota</taxon>
    </lineage>
</organism>
<sequence length="375" mass="38441">TAPQIDSVDTLFVTPGSTVDRSVFASDADGDPITFSKVFGPAWMTVSTASPGSGSATGNIHLTVPPANWNGRYGAAVAASDGALEAQTTFTIVVHAIPNNPPILSQPADMTVLLGEVAEQKVTATDPDGDRVDIWKISGPEYVTLVTDIPRNVPWKGTAVIQATPGAGDLGSAGVTIRATDNWEGLADTKSFTVTAVAGDFPPPCAPSTFIPRTNSFGSDASFGSTTEVQSADLNGDGVLDLVAEMPQAGRVVVALGAGDGTFGASTDLIAGSWPVSGAIADFDRDGILDIAILNSDLVGLYSGGASIFLGDGTGGFGPKQNFRWGRGSSSASIVAADVNRDGNIDLVTANKQFGRFSVLLGGGDGTFVWKYTSY</sequence>
<feature type="non-terminal residue" evidence="3">
    <location>
        <position position="375"/>
    </location>
</feature>
<dbReference type="InterPro" id="IPR013783">
    <property type="entry name" value="Ig-like_fold"/>
</dbReference>
<dbReference type="Gene3D" id="2.60.40.10">
    <property type="entry name" value="Immunoglobulins"/>
    <property type="match status" value="2"/>
</dbReference>